<dbReference type="SUPFAM" id="SSF52402">
    <property type="entry name" value="Adenine nucleotide alpha hydrolases-like"/>
    <property type="match status" value="2"/>
</dbReference>
<dbReference type="PRINTS" id="PR01438">
    <property type="entry name" value="UNVRSLSTRESS"/>
</dbReference>
<organism evidence="3 4">
    <name type="scientific">Streptomyces iconiensis</name>
    <dbReference type="NCBI Taxonomy" id="1384038"/>
    <lineage>
        <taxon>Bacteria</taxon>
        <taxon>Bacillati</taxon>
        <taxon>Actinomycetota</taxon>
        <taxon>Actinomycetes</taxon>
        <taxon>Kitasatosporales</taxon>
        <taxon>Streptomycetaceae</taxon>
        <taxon>Streptomyces</taxon>
    </lineage>
</organism>
<dbReference type="PANTHER" id="PTHR46268">
    <property type="entry name" value="STRESS RESPONSE PROTEIN NHAX"/>
    <property type="match status" value="1"/>
</dbReference>
<evidence type="ECO:0000313" key="3">
    <source>
        <dbReference type="EMBL" id="MDJ1130750.1"/>
    </source>
</evidence>
<feature type="domain" description="UspA" evidence="2">
    <location>
        <begin position="1"/>
        <end position="143"/>
    </location>
</feature>
<keyword evidence="4" id="KW-1185">Reference proteome</keyword>
<evidence type="ECO:0000259" key="2">
    <source>
        <dbReference type="Pfam" id="PF00582"/>
    </source>
</evidence>
<dbReference type="InterPro" id="IPR014729">
    <property type="entry name" value="Rossmann-like_a/b/a_fold"/>
</dbReference>
<gene>
    <name evidence="3" type="ORF">NMN56_002055</name>
</gene>
<dbReference type="RefSeq" id="WP_274043708.1">
    <property type="nucleotide sequence ID" value="NZ_JANCPR020000002.1"/>
</dbReference>
<comment type="caution">
    <text evidence="3">The sequence shown here is derived from an EMBL/GenBank/DDBJ whole genome shotgun (WGS) entry which is preliminary data.</text>
</comment>
<dbReference type="Gene3D" id="3.40.50.620">
    <property type="entry name" value="HUPs"/>
    <property type="match status" value="2"/>
</dbReference>
<dbReference type="InterPro" id="IPR006016">
    <property type="entry name" value="UspA"/>
</dbReference>
<protein>
    <submittedName>
        <fullName evidence="3">Universal stress protein</fullName>
    </submittedName>
</protein>
<comment type="similarity">
    <text evidence="1">Belongs to the universal stress protein A family.</text>
</comment>
<evidence type="ECO:0000313" key="4">
    <source>
        <dbReference type="Proteomes" id="UP001214441"/>
    </source>
</evidence>
<dbReference type="InterPro" id="IPR006015">
    <property type="entry name" value="Universal_stress_UspA"/>
</dbReference>
<dbReference type="Proteomes" id="UP001214441">
    <property type="component" value="Unassembled WGS sequence"/>
</dbReference>
<dbReference type="EMBL" id="JANCPR020000002">
    <property type="protein sequence ID" value="MDJ1130750.1"/>
    <property type="molecule type" value="Genomic_DNA"/>
</dbReference>
<feature type="domain" description="UspA" evidence="2">
    <location>
        <begin position="155"/>
        <end position="291"/>
    </location>
</feature>
<sequence>MQRVVVGVDGSPESGAALTWAAADAARRGVALRVVYAEDVPAGHRLEAAGPSGPPGEGDEELRYWPQMCTRAACAQAADLLPGLEIESEVVEEETVRALVAEGADAGELVIGSRALDRISRFVLGSVGLPVIGHATAPVVAVREGAEQVAPGAPVVVAVDLHHTYDDVLGFAFEAARLREAPLRVLHAWSVRALYSYPSALPEPAVVDQAASGAQRSLEQAVRPRQERFPEVAVEVETATGAVAPYVLDSSADAGLLVVGRLLRERRLPVPVGPVTHAVLHHAPCPVAVVPHH</sequence>
<dbReference type="Pfam" id="PF00582">
    <property type="entry name" value="Usp"/>
    <property type="match status" value="2"/>
</dbReference>
<reference evidence="3 4" key="1">
    <citation type="submission" date="2023-05" db="EMBL/GenBank/DDBJ databases">
        <title>Streptantibioticus silvisoli sp. nov., acidotolerant actinomycetes 1 from pine litter.</title>
        <authorList>
            <person name="Swiecimska M."/>
            <person name="Golinska P."/>
            <person name="Sangal V."/>
            <person name="Wachnowicz B."/>
            <person name="Goodfellow M."/>
        </authorList>
    </citation>
    <scope>NUCLEOTIDE SEQUENCE [LARGE SCALE GENOMIC DNA]</scope>
    <source>
        <strain evidence="3 4">DSM 42109</strain>
    </source>
</reference>
<proteinExistence type="inferred from homology"/>
<evidence type="ECO:0000256" key="1">
    <source>
        <dbReference type="ARBA" id="ARBA00008791"/>
    </source>
</evidence>
<accession>A0ABT6ZNW6</accession>
<name>A0ABT6ZNW6_9ACTN</name>
<dbReference type="PANTHER" id="PTHR46268:SF6">
    <property type="entry name" value="UNIVERSAL STRESS PROTEIN UP12"/>
    <property type="match status" value="1"/>
</dbReference>